<reference evidence="3" key="2">
    <citation type="submission" date="2023-06" db="EMBL/GenBank/DDBJ databases">
        <authorList>
            <consortium name="Lawrence Berkeley National Laboratory"/>
            <person name="Haridas S."/>
            <person name="Hensen N."/>
            <person name="Bonometti L."/>
            <person name="Westerberg I."/>
            <person name="Brannstrom I.O."/>
            <person name="Guillou S."/>
            <person name="Cros-Aarteil S."/>
            <person name="Calhoun S."/>
            <person name="Kuo A."/>
            <person name="Mondo S."/>
            <person name="Pangilinan J."/>
            <person name="Riley R."/>
            <person name="Labutti K."/>
            <person name="Andreopoulos B."/>
            <person name="Lipzen A."/>
            <person name="Chen C."/>
            <person name="Yanf M."/>
            <person name="Daum C."/>
            <person name="Ng V."/>
            <person name="Clum A."/>
            <person name="Steindorff A."/>
            <person name="Ohm R."/>
            <person name="Martin F."/>
            <person name="Silar P."/>
            <person name="Natvig D."/>
            <person name="Lalanne C."/>
            <person name="Gautier V."/>
            <person name="Ament-Velasquez S.L."/>
            <person name="Kruys A."/>
            <person name="Hutchinson M.I."/>
            <person name="Powell A.J."/>
            <person name="Barry K."/>
            <person name="Miller A.N."/>
            <person name="Grigoriev I.V."/>
            <person name="Debuchy R."/>
            <person name="Gladieux P."/>
            <person name="Thoren M.H."/>
            <person name="Johannesson H."/>
        </authorList>
    </citation>
    <scope>NUCLEOTIDE SEQUENCE</scope>
    <source>
        <strain evidence="3">CBS 168.71</strain>
    </source>
</reference>
<feature type="compositionally biased region" description="Basic and acidic residues" evidence="1">
    <location>
        <begin position="132"/>
        <end position="142"/>
    </location>
</feature>
<sequence>MDSYYVYGQSSQQAVPAAYRPSKPEDWEPYHDIIAHLYNTLNMKLKDVMSEMQGTYNFKATSVPYDIPAEKQYKTQLKKWNLDTKYIKASEYMFMIKTMRERQAENPPRETRFVLRGRAVDPKDIARFEKRAQKKGTMRDGDPIECDEPVEDLVYGTPPPEEASYHQAAYADAYAAYQYDPSTDYSADYSADYSYSY</sequence>
<organism evidence="3 4">
    <name type="scientific">Chaetomium fimeti</name>
    <dbReference type="NCBI Taxonomy" id="1854472"/>
    <lineage>
        <taxon>Eukaryota</taxon>
        <taxon>Fungi</taxon>
        <taxon>Dikarya</taxon>
        <taxon>Ascomycota</taxon>
        <taxon>Pezizomycotina</taxon>
        <taxon>Sordariomycetes</taxon>
        <taxon>Sordariomycetidae</taxon>
        <taxon>Sordariales</taxon>
        <taxon>Chaetomiaceae</taxon>
        <taxon>Chaetomium</taxon>
    </lineage>
</organism>
<proteinExistence type="predicted"/>
<dbReference type="AlphaFoldDB" id="A0AAE0HDN0"/>
<dbReference type="GeneID" id="87843011"/>
<dbReference type="RefSeq" id="XP_062658122.1">
    <property type="nucleotide sequence ID" value="XM_062806063.1"/>
</dbReference>
<evidence type="ECO:0000313" key="3">
    <source>
        <dbReference type="EMBL" id="KAK3294608.1"/>
    </source>
</evidence>
<dbReference type="PANTHER" id="PTHR38788">
    <property type="entry name" value="CLR5 DOMAIN-CONTAINING PROTEIN"/>
    <property type="match status" value="1"/>
</dbReference>
<protein>
    <submittedName>
        <fullName evidence="3">Clr5 domain-containing protein</fullName>
    </submittedName>
</protein>
<reference evidence="3" key="1">
    <citation type="journal article" date="2023" name="Mol. Phylogenet. Evol.">
        <title>Genome-scale phylogeny and comparative genomics of the fungal order Sordariales.</title>
        <authorList>
            <person name="Hensen N."/>
            <person name="Bonometti L."/>
            <person name="Westerberg I."/>
            <person name="Brannstrom I.O."/>
            <person name="Guillou S."/>
            <person name="Cros-Aarteil S."/>
            <person name="Calhoun S."/>
            <person name="Haridas S."/>
            <person name="Kuo A."/>
            <person name="Mondo S."/>
            <person name="Pangilinan J."/>
            <person name="Riley R."/>
            <person name="LaButti K."/>
            <person name="Andreopoulos B."/>
            <person name="Lipzen A."/>
            <person name="Chen C."/>
            <person name="Yan M."/>
            <person name="Daum C."/>
            <person name="Ng V."/>
            <person name="Clum A."/>
            <person name="Steindorff A."/>
            <person name="Ohm R.A."/>
            <person name="Martin F."/>
            <person name="Silar P."/>
            <person name="Natvig D.O."/>
            <person name="Lalanne C."/>
            <person name="Gautier V."/>
            <person name="Ament-Velasquez S.L."/>
            <person name="Kruys A."/>
            <person name="Hutchinson M.I."/>
            <person name="Powell A.J."/>
            <person name="Barry K."/>
            <person name="Miller A.N."/>
            <person name="Grigoriev I.V."/>
            <person name="Debuchy R."/>
            <person name="Gladieux P."/>
            <person name="Hiltunen Thoren M."/>
            <person name="Johannesson H."/>
        </authorList>
    </citation>
    <scope>NUCLEOTIDE SEQUENCE</scope>
    <source>
        <strain evidence="3">CBS 168.71</strain>
    </source>
</reference>
<comment type="caution">
    <text evidence="3">The sequence shown here is derived from an EMBL/GenBank/DDBJ whole genome shotgun (WGS) entry which is preliminary data.</text>
</comment>
<evidence type="ECO:0000259" key="2">
    <source>
        <dbReference type="Pfam" id="PF14420"/>
    </source>
</evidence>
<dbReference type="Proteomes" id="UP001278766">
    <property type="component" value="Unassembled WGS sequence"/>
</dbReference>
<dbReference type="InterPro" id="IPR025676">
    <property type="entry name" value="Clr5_dom"/>
</dbReference>
<evidence type="ECO:0000313" key="4">
    <source>
        <dbReference type="Proteomes" id="UP001278766"/>
    </source>
</evidence>
<evidence type="ECO:0000256" key="1">
    <source>
        <dbReference type="SAM" id="MobiDB-lite"/>
    </source>
</evidence>
<name>A0AAE0HDN0_9PEZI</name>
<gene>
    <name evidence="3" type="ORF">B0H64DRAFT_433735</name>
</gene>
<dbReference type="Pfam" id="PF14420">
    <property type="entry name" value="Clr5"/>
    <property type="match status" value="1"/>
</dbReference>
<feature type="domain" description="Clr5" evidence="2">
    <location>
        <begin position="24"/>
        <end position="83"/>
    </location>
</feature>
<dbReference type="PANTHER" id="PTHR38788:SF3">
    <property type="entry name" value="CLR5 DOMAIN-CONTAINING PROTEIN"/>
    <property type="match status" value="1"/>
</dbReference>
<dbReference type="EMBL" id="JAUEPN010000005">
    <property type="protein sequence ID" value="KAK3294608.1"/>
    <property type="molecule type" value="Genomic_DNA"/>
</dbReference>
<keyword evidence="4" id="KW-1185">Reference proteome</keyword>
<feature type="region of interest" description="Disordered" evidence="1">
    <location>
        <begin position="132"/>
        <end position="161"/>
    </location>
</feature>
<accession>A0AAE0HDN0</accession>